<sequence length="277" mass="28193">MLGYLILALCTAMYALGIVAQGLAARRTGDRVDSRLGFLARLLSDPLYLLGFAGQAGGFVLAYFARASLPLYLVQAGSSAAVGVAAIFGAVVLGWRLRRLEVGVLVVMACGLVLLAGSSETSQAREISPELGVLLLAVLLACAAAVVYLSRSGPALLLAVLAGVAFSMVAIISRAVADQPLLEVPLHPLAWLMVLSAVVGQAALALALRTGSVTSMVASMDATTVVLASVTGIAALGDRIAAGRQWWVTLGLALVVAGVLALGTLRETRTGVAVSAG</sequence>
<protein>
    <submittedName>
        <fullName evidence="2">Drug/metabolite transporter (DMT)-like permease</fullName>
    </submittedName>
</protein>
<dbReference type="RefSeq" id="WP_209665901.1">
    <property type="nucleotide sequence ID" value="NZ_JAGGMS010000001.1"/>
</dbReference>
<dbReference type="EMBL" id="JAGGMS010000001">
    <property type="protein sequence ID" value="MBP2182618.1"/>
    <property type="molecule type" value="Genomic_DNA"/>
</dbReference>
<dbReference type="Proteomes" id="UP000741013">
    <property type="component" value="Unassembled WGS sequence"/>
</dbReference>
<name>A0ABS4PUV0_9PSEU</name>
<feature type="transmembrane region" description="Helical" evidence="1">
    <location>
        <begin position="46"/>
        <end position="65"/>
    </location>
</feature>
<dbReference type="PANTHER" id="PTHR40761">
    <property type="entry name" value="CONSERVED INTEGRAL MEMBRANE ALANINE VALINE AND LEUCINE RICH PROTEIN-RELATED"/>
    <property type="match status" value="1"/>
</dbReference>
<feature type="transmembrane region" description="Helical" evidence="1">
    <location>
        <begin position="131"/>
        <end position="149"/>
    </location>
</feature>
<feature type="transmembrane region" description="Helical" evidence="1">
    <location>
        <begin position="102"/>
        <end position="119"/>
    </location>
</feature>
<dbReference type="PANTHER" id="PTHR40761:SF1">
    <property type="entry name" value="CONSERVED INTEGRAL MEMBRANE ALANINE VALINE AND LEUCINE RICH PROTEIN-RELATED"/>
    <property type="match status" value="1"/>
</dbReference>
<feature type="transmembrane region" description="Helical" evidence="1">
    <location>
        <begin position="71"/>
        <end position="95"/>
    </location>
</feature>
<keyword evidence="1" id="KW-0472">Membrane</keyword>
<evidence type="ECO:0000256" key="1">
    <source>
        <dbReference type="SAM" id="Phobius"/>
    </source>
</evidence>
<feature type="transmembrane region" description="Helical" evidence="1">
    <location>
        <begin position="6"/>
        <end position="25"/>
    </location>
</feature>
<organism evidence="2 3">
    <name type="scientific">Amycolatopsis magusensis</name>
    <dbReference type="NCBI Taxonomy" id="882444"/>
    <lineage>
        <taxon>Bacteria</taxon>
        <taxon>Bacillati</taxon>
        <taxon>Actinomycetota</taxon>
        <taxon>Actinomycetes</taxon>
        <taxon>Pseudonocardiales</taxon>
        <taxon>Pseudonocardiaceae</taxon>
        <taxon>Amycolatopsis</taxon>
    </lineage>
</organism>
<reference evidence="2 3" key="1">
    <citation type="submission" date="2021-03" db="EMBL/GenBank/DDBJ databases">
        <title>Sequencing the genomes of 1000 actinobacteria strains.</title>
        <authorList>
            <person name="Klenk H.-P."/>
        </authorList>
    </citation>
    <scope>NUCLEOTIDE SEQUENCE [LARGE SCALE GENOMIC DNA]</scope>
    <source>
        <strain evidence="2 3">DSM 45510</strain>
    </source>
</reference>
<evidence type="ECO:0000313" key="2">
    <source>
        <dbReference type="EMBL" id="MBP2182618.1"/>
    </source>
</evidence>
<gene>
    <name evidence="2" type="ORF">JOM49_004144</name>
</gene>
<comment type="caution">
    <text evidence="2">The sequence shown here is derived from an EMBL/GenBank/DDBJ whole genome shotgun (WGS) entry which is preliminary data.</text>
</comment>
<evidence type="ECO:0000313" key="3">
    <source>
        <dbReference type="Proteomes" id="UP000741013"/>
    </source>
</evidence>
<feature type="transmembrane region" description="Helical" evidence="1">
    <location>
        <begin position="220"/>
        <end position="240"/>
    </location>
</feature>
<keyword evidence="1" id="KW-1133">Transmembrane helix</keyword>
<feature type="transmembrane region" description="Helical" evidence="1">
    <location>
        <begin position="246"/>
        <end position="265"/>
    </location>
</feature>
<keyword evidence="3" id="KW-1185">Reference proteome</keyword>
<keyword evidence="1" id="KW-0812">Transmembrane</keyword>
<accession>A0ABS4PUV0</accession>
<proteinExistence type="predicted"/>
<feature type="transmembrane region" description="Helical" evidence="1">
    <location>
        <begin position="156"/>
        <end position="177"/>
    </location>
</feature>
<feature type="transmembrane region" description="Helical" evidence="1">
    <location>
        <begin position="189"/>
        <end position="208"/>
    </location>
</feature>